<proteinExistence type="predicted"/>
<name>A0A392RR43_9FABA</name>
<comment type="caution">
    <text evidence="1">The sequence shown here is derived from an EMBL/GenBank/DDBJ whole genome shotgun (WGS) entry which is preliminary data.</text>
</comment>
<organism evidence="1 2">
    <name type="scientific">Trifolium medium</name>
    <dbReference type="NCBI Taxonomy" id="97028"/>
    <lineage>
        <taxon>Eukaryota</taxon>
        <taxon>Viridiplantae</taxon>
        <taxon>Streptophyta</taxon>
        <taxon>Embryophyta</taxon>
        <taxon>Tracheophyta</taxon>
        <taxon>Spermatophyta</taxon>
        <taxon>Magnoliopsida</taxon>
        <taxon>eudicotyledons</taxon>
        <taxon>Gunneridae</taxon>
        <taxon>Pentapetalae</taxon>
        <taxon>rosids</taxon>
        <taxon>fabids</taxon>
        <taxon>Fabales</taxon>
        <taxon>Fabaceae</taxon>
        <taxon>Papilionoideae</taxon>
        <taxon>50 kb inversion clade</taxon>
        <taxon>NPAAA clade</taxon>
        <taxon>Hologalegina</taxon>
        <taxon>IRL clade</taxon>
        <taxon>Trifolieae</taxon>
        <taxon>Trifolium</taxon>
    </lineage>
</organism>
<protein>
    <submittedName>
        <fullName evidence="1">Uncharacterized protein</fullName>
    </submittedName>
</protein>
<reference evidence="1 2" key="1">
    <citation type="journal article" date="2018" name="Front. Plant Sci.">
        <title>Red Clover (Trifolium pratense) and Zigzag Clover (T. medium) - A Picture of Genomic Similarities and Differences.</title>
        <authorList>
            <person name="Dluhosova J."/>
            <person name="Istvanek J."/>
            <person name="Nedelnik J."/>
            <person name="Repkova J."/>
        </authorList>
    </citation>
    <scope>NUCLEOTIDE SEQUENCE [LARGE SCALE GENOMIC DNA]</scope>
    <source>
        <strain evidence="2">cv. 10/8</strain>
        <tissue evidence="1">Leaf</tissue>
    </source>
</reference>
<dbReference type="AlphaFoldDB" id="A0A392RR43"/>
<dbReference type="Proteomes" id="UP000265520">
    <property type="component" value="Unassembled WGS sequence"/>
</dbReference>
<evidence type="ECO:0000313" key="1">
    <source>
        <dbReference type="EMBL" id="MCI38045.1"/>
    </source>
</evidence>
<feature type="non-terminal residue" evidence="1">
    <location>
        <position position="16"/>
    </location>
</feature>
<evidence type="ECO:0000313" key="2">
    <source>
        <dbReference type="Proteomes" id="UP000265520"/>
    </source>
</evidence>
<dbReference type="EMBL" id="LXQA010251341">
    <property type="protein sequence ID" value="MCI38045.1"/>
    <property type="molecule type" value="Genomic_DNA"/>
</dbReference>
<sequence length="16" mass="1638">MVTTGGRGAVWSAMIT</sequence>
<accession>A0A392RR43</accession>
<keyword evidence="2" id="KW-1185">Reference proteome</keyword>